<dbReference type="InterPro" id="IPR002328">
    <property type="entry name" value="ADH_Zn_CS"/>
</dbReference>
<dbReference type="InterPro" id="IPR036291">
    <property type="entry name" value="NAD(P)-bd_dom_sf"/>
</dbReference>
<feature type="domain" description="Alcohol dehydrogenase-like C-terminal" evidence="12">
    <location>
        <begin position="197"/>
        <end position="327"/>
    </location>
</feature>
<dbReference type="EC" id="1.1.1.284" evidence="11"/>
<reference evidence="15" key="1">
    <citation type="journal article" date="2019" name="Int. J. Syst. Evol. Microbiol.">
        <title>The Global Catalogue of Microorganisms (GCM) 10K type strain sequencing project: providing services to taxonomists for standard genome sequencing and annotation.</title>
        <authorList>
            <consortium name="The Broad Institute Genomics Platform"/>
            <consortium name="The Broad Institute Genome Sequencing Center for Infectious Disease"/>
            <person name="Wu L."/>
            <person name="Ma J."/>
        </authorList>
    </citation>
    <scope>NUCLEOTIDE SEQUENCE [LARGE SCALE GENOMIC DNA]</scope>
    <source>
        <strain evidence="15">CGMCC 1.13587</strain>
    </source>
</reference>
<dbReference type="InterPro" id="IPR014183">
    <property type="entry name" value="ADH_3"/>
</dbReference>
<name>A0ABW0SVA8_9GAMM</name>
<keyword evidence="5 11" id="KW-0560">Oxidoreductase</keyword>
<evidence type="ECO:0000256" key="5">
    <source>
        <dbReference type="ARBA" id="ARBA00023002"/>
    </source>
</evidence>
<evidence type="ECO:0000256" key="8">
    <source>
        <dbReference type="ARBA" id="ARBA00048110"/>
    </source>
</evidence>
<feature type="domain" description="Alcohol dehydrogenase-like N-terminal" evidence="13">
    <location>
        <begin position="27"/>
        <end position="156"/>
    </location>
</feature>
<evidence type="ECO:0000256" key="10">
    <source>
        <dbReference type="ARBA" id="ARBA00049243"/>
    </source>
</evidence>
<dbReference type="CDD" id="cd08300">
    <property type="entry name" value="alcohol_DH_class_III"/>
    <property type="match status" value="1"/>
</dbReference>
<dbReference type="Pfam" id="PF08240">
    <property type="entry name" value="ADH_N"/>
    <property type="match status" value="1"/>
</dbReference>
<dbReference type="InterPro" id="IPR011032">
    <property type="entry name" value="GroES-like_sf"/>
</dbReference>
<dbReference type="PROSITE" id="PS00059">
    <property type="entry name" value="ADH_ZINC"/>
    <property type="match status" value="1"/>
</dbReference>
<evidence type="ECO:0000256" key="6">
    <source>
        <dbReference type="ARBA" id="ARBA00023027"/>
    </source>
</evidence>
<keyword evidence="6 11" id="KW-0520">NAD</keyword>
<gene>
    <name evidence="14" type="ORF">ACFPPB_06095</name>
</gene>
<dbReference type="RefSeq" id="WP_377325372.1">
    <property type="nucleotide sequence ID" value="NZ_JBHSNG010000004.1"/>
</dbReference>
<dbReference type="SUPFAM" id="SSF51735">
    <property type="entry name" value="NAD(P)-binding Rossmann-fold domains"/>
    <property type="match status" value="1"/>
</dbReference>
<evidence type="ECO:0000256" key="1">
    <source>
        <dbReference type="ARBA" id="ARBA00001947"/>
    </source>
</evidence>
<dbReference type="PANTHER" id="PTHR43880">
    <property type="entry name" value="ALCOHOL DEHYDROGENASE"/>
    <property type="match status" value="1"/>
</dbReference>
<evidence type="ECO:0000313" key="14">
    <source>
        <dbReference type="EMBL" id="MFC5580680.1"/>
    </source>
</evidence>
<sequence length="375" mass="39738">MKSRAAVAWEAGKPLSIEQVDVAGPKAGEVLVRIVATGVCHTDAFTLSGADPEGMFPVILGHEGGGIVEEVGEGVTSLAVGDHVIPLYTPECGECRFCLSGKTNLCQKIRVTQGKGLMPDGTSRFSLNGKPLLHYMGTSTFSEYTVLPEISVAKINKAAPLEKVCLLGCGITTGIGAVLNTAKVEPGATVAVFGMGGIGLSVVQGAVMAKAGRIVVVDANPAKFEMAKLLGATDFINPKDYPDTPIQQVIVELTDGGVDYSFECIGNVHVMRAALECCHKGWGESVIIGVAGAGQEISTRPFQLVTGRVWRGSAFGGVKGRSQLPGYVERYMAGEIRIDEMITEVLPLERINDAFDLMHEGKVIRSVIHYRPKPL</sequence>
<dbReference type="Gene3D" id="3.40.50.720">
    <property type="entry name" value="NAD(P)-binding Rossmann-like Domain"/>
    <property type="match status" value="1"/>
</dbReference>
<comment type="similarity">
    <text evidence="2 11">Belongs to the zinc-containing alcohol dehydrogenase family. Class-III subfamily.</text>
</comment>
<dbReference type="InterPro" id="IPR013149">
    <property type="entry name" value="ADH-like_C"/>
</dbReference>
<evidence type="ECO:0000256" key="11">
    <source>
        <dbReference type="RuleBase" id="RU362016"/>
    </source>
</evidence>
<dbReference type="Proteomes" id="UP001596111">
    <property type="component" value="Unassembled WGS sequence"/>
</dbReference>
<comment type="cofactor">
    <cofactor evidence="1 11">
        <name>Zn(2+)</name>
        <dbReference type="ChEBI" id="CHEBI:29105"/>
    </cofactor>
</comment>
<dbReference type="Pfam" id="PF00107">
    <property type="entry name" value="ADH_zinc_N"/>
    <property type="match status" value="1"/>
</dbReference>
<dbReference type="Gene3D" id="3.90.180.10">
    <property type="entry name" value="Medium-chain alcohol dehydrogenases, catalytic domain"/>
    <property type="match status" value="1"/>
</dbReference>
<comment type="caution">
    <text evidence="14">The sequence shown here is derived from an EMBL/GenBank/DDBJ whole genome shotgun (WGS) entry which is preliminary data.</text>
</comment>
<accession>A0ABW0SVA8</accession>
<dbReference type="SUPFAM" id="SSF50129">
    <property type="entry name" value="GroES-like"/>
    <property type="match status" value="2"/>
</dbReference>
<keyword evidence="3 11" id="KW-0479">Metal-binding</keyword>
<dbReference type="NCBIfam" id="TIGR02818">
    <property type="entry name" value="adh_III_F_hyde"/>
    <property type="match status" value="1"/>
</dbReference>
<proteinExistence type="inferred from homology"/>
<dbReference type="PANTHER" id="PTHR43880:SF12">
    <property type="entry name" value="ALCOHOL DEHYDROGENASE CLASS-3"/>
    <property type="match status" value="1"/>
</dbReference>
<evidence type="ECO:0000256" key="2">
    <source>
        <dbReference type="ARBA" id="ARBA00010902"/>
    </source>
</evidence>
<keyword evidence="4 11" id="KW-0862">Zinc</keyword>
<evidence type="ECO:0000256" key="3">
    <source>
        <dbReference type="ARBA" id="ARBA00022723"/>
    </source>
</evidence>
<evidence type="ECO:0000256" key="4">
    <source>
        <dbReference type="ARBA" id="ARBA00022833"/>
    </source>
</evidence>
<protein>
    <recommendedName>
        <fullName evidence="11">S-(hydroxymethyl)glutathione dehydrogenase</fullName>
        <ecNumber evidence="11">1.1.1.284</ecNumber>
    </recommendedName>
</protein>
<evidence type="ECO:0000256" key="9">
    <source>
        <dbReference type="ARBA" id="ARBA00049164"/>
    </source>
</evidence>
<comment type="catalytic activity">
    <reaction evidence="9">
        <text>a secondary alcohol + NAD(+) = a ketone + NADH + H(+)</text>
        <dbReference type="Rhea" id="RHEA:10740"/>
        <dbReference type="ChEBI" id="CHEBI:15378"/>
        <dbReference type="ChEBI" id="CHEBI:17087"/>
        <dbReference type="ChEBI" id="CHEBI:35681"/>
        <dbReference type="ChEBI" id="CHEBI:57540"/>
        <dbReference type="ChEBI" id="CHEBI:57945"/>
        <dbReference type="EC" id="1.1.1.1"/>
    </reaction>
</comment>
<comment type="catalytic activity">
    <reaction evidence="7">
        <text>S-(hydroxymethyl)glutathione + NADP(+) = S-formylglutathione + NADPH + H(+)</text>
        <dbReference type="Rhea" id="RHEA:19981"/>
        <dbReference type="ChEBI" id="CHEBI:15378"/>
        <dbReference type="ChEBI" id="CHEBI:57688"/>
        <dbReference type="ChEBI" id="CHEBI:57783"/>
        <dbReference type="ChEBI" id="CHEBI:58349"/>
        <dbReference type="ChEBI" id="CHEBI:58758"/>
        <dbReference type="EC" id="1.1.1.284"/>
    </reaction>
</comment>
<comment type="catalytic activity">
    <reaction evidence="8 11">
        <text>S-(hydroxymethyl)glutathione + NAD(+) = S-formylglutathione + NADH + H(+)</text>
        <dbReference type="Rhea" id="RHEA:19985"/>
        <dbReference type="ChEBI" id="CHEBI:15378"/>
        <dbReference type="ChEBI" id="CHEBI:57540"/>
        <dbReference type="ChEBI" id="CHEBI:57688"/>
        <dbReference type="ChEBI" id="CHEBI:57945"/>
        <dbReference type="ChEBI" id="CHEBI:58758"/>
        <dbReference type="EC" id="1.1.1.284"/>
    </reaction>
</comment>
<comment type="catalytic activity">
    <reaction evidence="10">
        <text>a primary alcohol + NAD(+) = an aldehyde + NADH + H(+)</text>
        <dbReference type="Rhea" id="RHEA:10736"/>
        <dbReference type="ChEBI" id="CHEBI:15378"/>
        <dbReference type="ChEBI" id="CHEBI:15734"/>
        <dbReference type="ChEBI" id="CHEBI:17478"/>
        <dbReference type="ChEBI" id="CHEBI:57540"/>
        <dbReference type="ChEBI" id="CHEBI:57945"/>
        <dbReference type="EC" id="1.1.1.1"/>
    </reaction>
</comment>
<evidence type="ECO:0000313" key="15">
    <source>
        <dbReference type="Proteomes" id="UP001596111"/>
    </source>
</evidence>
<evidence type="ECO:0000259" key="13">
    <source>
        <dbReference type="Pfam" id="PF08240"/>
    </source>
</evidence>
<dbReference type="InterPro" id="IPR013154">
    <property type="entry name" value="ADH-like_N"/>
</dbReference>
<organism evidence="14 15">
    <name type="scientific">Rhodanobacter terrae</name>
    <dbReference type="NCBI Taxonomy" id="418647"/>
    <lineage>
        <taxon>Bacteria</taxon>
        <taxon>Pseudomonadati</taxon>
        <taxon>Pseudomonadota</taxon>
        <taxon>Gammaproteobacteria</taxon>
        <taxon>Lysobacterales</taxon>
        <taxon>Rhodanobacteraceae</taxon>
        <taxon>Rhodanobacter</taxon>
    </lineage>
</organism>
<evidence type="ECO:0000259" key="12">
    <source>
        <dbReference type="Pfam" id="PF00107"/>
    </source>
</evidence>
<dbReference type="EMBL" id="JBHSNG010000004">
    <property type="protein sequence ID" value="MFC5580680.1"/>
    <property type="molecule type" value="Genomic_DNA"/>
</dbReference>
<evidence type="ECO:0000256" key="7">
    <source>
        <dbReference type="ARBA" id="ARBA00047793"/>
    </source>
</evidence>
<keyword evidence="15" id="KW-1185">Reference proteome</keyword>